<dbReference type="Proteomes" id="UP001056120">
    <property type="component" value="Linkage Group LG05"/>
</dbReference>
<reference evidence="1 2" key="2">
    <citation type="journal article" date="2022" name="Mol. Ecol. Resour.">
        <title>The genomes of chicory, endive, great burdock and yacon provide insights into Asteraceae paleo-polyploidization history and plant inulin production.</title>
        <authorList>
            <person name="Fan W."/>
            <person name="Wang S."/>
            <person name="Wang H."/>
            <person name="Wang A."/>
            <person name="Jiang F."/>
            <person name="Liu H."/>
            <person name="Zhao H."/>
            <person name="Xu D."/>
            <person name="Zhang Y."/>
        </authorList>
    </citation>
    <scope>NUCLEOTIDE SEQUENCE [LARGE SCALE GENOMIC DNA]</scope>
    <source>
        <strain evidence="2">cv. Yunnan</strain>
        <tissue evidence="1">Leaves</tissue>
    </source>
</reference>
<proteinExistence type="predicted"/>
<sequence length="163" mass="18100">MWDGLLTMARSMHLPWNWTPWLQFGIFLVPSVSPGVTSQRHIIQSNRLEPRVSQLSRLSLLSSCRVGIATLSISSLKGIFCSAIKPVWLDILCVIEFYFTSTAEFGCGFDSGQHMVDIGKLANRGLTSGALGVKDHENPHSNNQEVGQLQEFSNGEHSKRIKT</sequence>
<evidence type="ECO:0000313" key="2">
    <source>
        <dbReference type="Proteomes" id="UP001056120"/>
    </source>
</evidence>
<reference evidence="2" key="1">
    <citation type="journal article" date="2022" name="Mol. Ecol. Resour.">
        <title>The genomes of chicory, endive, great burdock and yacon provide insights into Asteraceae palaeo-polyploidization history and plant inulin production.</title>
        <authorList>
            <person name="Fan W."/>
            <person name="Wang S."/>
            <person name="Wang H."/>
            <person name="Wang A."/>
            <person name="Jiang F."/>
            <person name="Liu H."/>
            <person name="Zhao H."/>
            <person name="Xu D."/>
            <person name="Zhang Y."/>
        </authorList>
    </citation>
    <scope>NUCLEOTIDE SEQUENCE [LARGE SCALE GENOMIC DNA]</scope>
    <source>
        <strain evidence="2">cv. Yunnan</strain>
    </source>
</reference>
<protein>
    <submittedName>
        <fullName evidence="1">Uncharacterized protein</fullName>
    </submittedName>
</protein>
<gene>
    <name evidence="1" type="ORF">L1987_16156</name>
</gene>
<accession>A0ACB9J7K0</accession>
<organism evidence="1 2">
    <name type="scientific">Smallanthus sonchifolius</name>
    <dbReference type="NCBI Taxonomy" id="185202"/>
    <lineage>
        <taxon>Eukaryota</taxon>
        <taxon>Viridiplantae</taxon>
        <taxon>Streptophyta</taxon>
        <taxon>Embryophyta</taxon>
        <taxon>Tracheophyta</taxon>
        <taxon>Spermatophyta</taxon>
        <taxon>Magnoliopsida</taxon>
        <taxon>eudicotyledons</taxon>
        <taxon>Gunneridae</taxon>
        <taxon>Pentapetalae</taxon>
        <taxon>asterids</taxon>
        <taxon>campanulids</taxon>
        <taxon>Asterales</taxon>
        <taxon>Asteraceae</taxon>
        <taxon>Asteroideae</taxon>
        <taxon>Heliantheae alliance</taxon>
        <taxon>Millerieae</taxon>
        <taxon>Smallanthus</taxon>
    </lineage>
</organism>
<comment type="caution">
    <text evidence="1">The sequence shown here is derived from an EMBL/GenBank/DDBJ whole genome shotgun (WGS) entry which is preliminary data.</text>
</comment>
<evidence type="ECO:0000313" key="1">
    <source>
        <dbReference type="EMBL" id="KAI3816458.1"/>
    </source>
</evidence>
<name>A0ACB9J7K0_9ASTR</name>
<dbReference type="EMBL" id="CM042022">
    <property type="protein sequence ID" value="KAI3816458.1"/>
    <property type="molecule type" value="Genomic_DNA"/>
</dbReference>
<keyword evidence="2" id="KW-1185">Reference proteome</keyword>